<dbReference type="InterPro" id="IPR011006">
    <property type="entry name" value="CheY-like_superfamily"/>
</dbReference>
<sequence length="370" mass="39624">MNAPTLLQTLNEQLQADTPVGRFIRAMLWTILTLIVLGLVVVAFQPIASRVTSFLLSLACLLLGIFTGFLFGIPRVLQADGGPATPPAPAPANSSKPAQLAPPEYRQQVNTNLEQISDWLTKIIVGLGLVNLYKIPDLLRDTSTLIAAGIALPVDEKTPANPEMVTIFANALILYFPILGFLVGYLITRIFLSGVFRQADTGELMTIGGQQVALADVVKNLVSVASANLTAEESGTLETTASVRPKTSVPTRILWVDDTPGNNVVERETLTNTGVDVVSVESTADALSQLAKREFDLVITDMGRTENGSFNATAGVDLIKQVNAGHFAALRTIVYTSKKGFDQYGELARQAGADDIVYSPRILMKSIGVA</sequence>
<dbReference type="AlphaFoldDB" id="A0A1P9X3K7"/>
<evidence type="ECO:0000313" key="4">
    <source>
        <dbReference type="EMBL" id="AQG82201.1"/>
    </source>
</evidence>
<keyword evidence="5" id="KW-1185">Reference proteome</keyword>
<feature type="modified residue" description="4-aspartylphosphate" evidence="1">
    <location>
        <position position="301"/>
    </location>
</feature>
<keyword evidence="2" id="KW-1133">Transmembrane helix</keyword>
<evidence type="ECO:0000259" key="3">
    <source>
        <dbReference type="PROSITE" id="PS50110"/>
    </source>
</evidence>
<accession>A0A1P9X3K7</accession>
<dbReference type="RefSeq" id="WP_077133677.1">
    <property type="nucleotide sequence ID" value="NZ_CP014263.1"/>
</dbReference>
<proteinExistence type="predicted"/>
<keyword evidence="2" id="KW-0472">Membrane</keyword>
<dbReference type="OrthoDB" id="1257168at2"/>
<dbReference type="Pfam" id="PF00072">
    <property type="entry name" value="Response_reg"/>
    <property type="match status" value="1"/>
</dbReference>
<dbReference type="STRING" id="1178516.AWR27_24640"/>
<feature type="transmembrane region" description="Helical" evidence="2">
    <location>
        <begin position="167"/>
        <end position="187"/>
    </location>
</feature>
<feature type="domain" description="Response regulatory" evidence="3">
    <location>
        <begin position="252"/>
        <end position="370"/>
    </location>
</feature>
<name>A0A1P9X3K7_9BACT</name>
<gene>
    <name evidence="4" type="ORF">AWR27_24640</name>
</gene>
<dbReference type="EMBL" id="CP014263">
    <property type="protein sequence ID" value="AQG82201.1"/>
    <property type="molecule type" value="Genomic_DNA"/>
</dbReference>
<keyword evidence="1" id="KW-0597">Phosphoprotein</keyword>
<dbReference type="SUPFAM" id="SSF52172">
    <property type="entry name" value="CheY-like"/>
    <property type="match status" value="1"/>
</dbReference>
<reference evidence="4 5" key="1">
    <citation type="submission" date="2016-01" db="EMBL/GenBank/DDBJ databases">
        <authorList>
            <person name="Oliw E.H."/>
        </authorList>
    </citation>
    <scope>NUCLEOTIDE SEQUENCE [LARGE SCALE GENOMIC DNA]</scope>
    <source>
        <strain evidence="4 5">DY10</strain>
    </source>
</reference>
<evidence type="ECO:0000313" key="5">
    <source>
        <dbReference type="Proteomes" id="UP000187941"/>
    </source>
</evidence>
<organism evidence="4 5">
    <name type="scientific">Spirosoma montaniterrae</name>
    <dbReference type="NCBI Taxonomy" id="1178516"/>
    <lineage>
        <taxon>Bacteria</taxon>
        <taxon>Pseudomonadati</taxon>
        <taxon>Bacteroidota</taxon>
        <taxon>Cytophagia</taxon>
        <taxon>Cytophagales</taxon>
        <taxon>Cytophagaceae</taxon>
        <taxon>Spirosoma</taxon>
    </lineage>
</organism>
<protein>
    <recommendedName>
        <fullName evidence="3">Response regulatory domain-containing protein</fullName>
    </recommendedName>
</protein>
<evidence type="ECO:0000256" key="1">
    <source>
        <dbReference type="PROSITE-ProRule" id="PRU00169"/>
    </source>
</evidence>
<feature type="transmembrane region" description="Helical" evidence="2">
    <location>
        <begin position="51"/>
        <end position="73"/>
    </location>
</feature>
<dbReference type="Gene3D" id="3.40.50.2300">
    <property type="match status" value="1"/>
</dbReference>
<keyword evidence="2" id="KW-0812">Transmembrane</keyword>
<dbReference type="Proteomes" id="UP000187941">
    <property type="component" value="Chromosome"/>
</dbReference>
<feature type="transmembrane region" description="Helical" evidence="2">
    <location>
        <begin position="23"/>
        <end position="44"/>
    </location>
</feature>
<dbReference type="CDD" id="cd00156">
    <property type="entry name" value="REC"/>
    <property type="match status" value="1"/>
</dbReference>
<evidence type="ECO:0000256" key="2">
    <source>
        <dbReference type="SAM" id="Phobius"/>
    </source>
</evidence>
<dbReference type="KEGG" id="smon:AWR27_24640"/>
<dbReference type="PROSITE" id="PS50110">
    <property type="entry name" value="RESPONSE_REGULATORY"/>
    <property type="match status" value="1"/>
</dbReference>
<dbReference type="InterPro" id="IPR001789">
    <property type="entry name" value="Sig_transdc_resp-reg_receiver"/>
</dbReference>
<dbReference type="GO" id="GO:0000160">
    <property type="term" value="P:phosphorelay signal transduction system"/>
    <property type="evidence" value="ECO:0007669"/>
    <property type="project" value="InterPro"/>
</dbReference>